<keyword evidence="1" id="KW-0812">Transmembrane</keyword>
<evidence type="ECO:0000256" key="1">
    <source>
        <dbReference type="SAM" id="Phobius"/>
    </source>
</evidence>
<feature type="transmembrane region" description="Helical" evidence="1">
    <location>
        <begin position="179"/>
        <end position="201"/>
    </location>
</feature>
<keyword evidence="1" id="KW-0472">Membrane</keyword>
<feature type="transmembrane region" description="Helical" evidence="1">
    <location>
        <begin position="325"/>
        <end position="347"/>
    </location>
</feature>
<sequence length="955" mass="109080">MNAARAWERVQVELQGGFSLVRIENMREYLRETNWPRVLFMYIATLIPTLTVITIIDCPPLAPPEKGANANYVYWIRLQRPSVRFVNAIMAFPIAFVVLWVMWRKTVRDNPSLKPILYRQVLVMMGQVMMIYVFPIYFFIFKLLPSHGQSVFTLMLPLIRIGIKNYIHSTLQEVDDLKPAFIVFNVDVFSAIYVANCLQATQSRLNLAIVMGVDIIQMSISMYDLRRVRKEIRSLINLDEYKGSLLDLGVELSGQSGVRAVGEHRKSSSWAFSKRTVRVLVQQQPSQPLVSTVEAHQALAAAKLNPQDAASLVRRISKALFMAEFFLLIEFTEVMIPVIYCIYMGAMSHLPNRAYYPQLAALTSEEMLQSITTVVLNVALELASFLIMLWLIHREIRLPKPRLLAFALETQQTLIQSSVIVWILYVIQQSLQLAGTDFSMRRQASFARTASTRLIRTWEHFQVELKGQFSLQRIEKMREYVQQTSWPRILLVYLVAPLPAVAVITLIDCAPLSPPEQGSNANYVYWIRLVVAVSVLASGCLQHARCCIPQLPMTHRQLLFVSLGASHGSVPLNYTVSLLTGFPVPFGLVVNASIAYPIAFFLLWWIWRKAVRANSLLKTCLYQQVFVLMGQVLMVFVFPLYFFVFTLLPRYGQSVFTVVLPLIRIAIKNYFHATLKDVDDIKPAFVVFNVDVFSALYMAYCLQASRFGLNLAIVVTVDIIQMSISMYDLRRMVKEIRSLIDLDKYDGSLLDLGVEVSRQPGVQTECEHRKPTLQLFPKMTARVAVQKLPTQPTLSIVAAHQSLAAAKLNSGKATALFNRIAKVLYTTEFFLFIEFAELMIPIIYCIYMVVMSHLPNRAYYPQLAALTNEEMLQSIRMVVLNVALELISFLLMLWLIHHELNLPTPHLLAYALEKQQTVIHSSLIVWILYIIQQSLQHTGTDFSMQFKWLRTTKES</sequence>
<feature type="transmembrane region" description="Helical" evidence="1">
    <location>
        <begin position="367"/>
        <end position="392"/>
    </location>
</feature>
<feature type="transmembrane region" description="Helical" evidence="1">
    <location>
        <begin position="582"/>
        <end position="605"/>
    </location>
</feature>
<feature type="transmembrane region" description="Helical" evidence="1">
    <location>
        <begin position="917"/>
        <end position="935"/>
    </location>
</feature>
<evidence type="ECO:0000313" key="2">
    <source>
        <dbReference type="EMBL" id="TMW58134.1"/>
    </source>
</evidence>
<feature type="transmembrane region" description="Helical" evidence="1">
    <location>
        <begin position="490"/>
        <end position="513"/>
    </location>
</feature>
<feature type="transmembrane region" description="Helical" evidence="1">
    <location>
        <begin position="706"/>
        <end position="727"/>
    </location>
</feature>
<feature type="transmembrane region" description="Helical" evidence="1">
    <location>
        <begin position="558"/>
        <end position="576"/>
    </location>
</feature>
<feature type="transmembrane region" description="Helical" evidence="1">
    <location>
        <begin position="525"/>
        <end position="546"/>
    </location>
</feature>
<proteinExistence type="predicted"/>
<comment type="caution">
    <text evidence="2">The sequence shown here is derived from an EMBL/GenBank/DDBJ whole genome shotgun (WGS) entry which is preliminary data.</text>
</comment>
<dbReference type="OrthoDB" id="108146at2759"/>
<organism evidence="2 3">
    <name type="scientific">Pythium oligandrum</name>
    <name type="common">Mycoparasitic fungus</name>
    <dbReference type="NCBI Taxonomy" id="41045"/>
    <lineage>
        <taxon>Eukaryota</taxon>
        <taxon>Sar</taxon>
        <taxon>Stramenopiles</taxon>
        <taxon>Oomycota</taxon>
        <taxon>Peronosporomycetes</taxon>
        <taxon>Pythiales</taxon>
        <taxon>Pythiaceae</taxon>
        <taxon>Pythium</taxon>
    </lineage>
</organism>
<feature type="transmembrane region" description="Helical" evidence="1">
    <location>
        <begin position="829"/>
        <end position="854"/>
    </location>
</feature>
<keyword evidence="3" id="KW-1185">Reference proteome</keyword>
<evidence type="ECO:0000313" key="3">
    <source>
        <dbReference type="Proteomes" id="UP000794436"/>
    </source>
</evidence>
<feature type="transmembrane region" description="Helical" evidence="1">
    <location>
        <begin position="121"/>
        <end position="141"/>
    </location>
</feature>
<keyword evidence="1" id="KW-1133">Transmembrane helix</keyword>
<feature type="transmembrane region" description="Helical" evidence="1">
    <location>
        <begin position="82"/>
        <end position="101"/>
    </location>
</feature>
<feature type="transmembrane region" description="Helical" evidence="1">
    <location>
        <begin position="39"/>
        <end position="62"/>
    </location>
</feature>
<dbReference type="EMBL" id="SPLM01000112">
    <property type="protein sequence ID" value="TMW58134.1"/>
    <property type="molecule type" value="Genomic_DNA"/>
</dbReference>
<accession>A0A8K1C7M1</accession>
<dbReference type="Proteomes" id="UP000794436">
    <property type="component" value="Unassembled WGS sequence"/>
</dbReference>
<feature type="transmembrane region" description="Helical" evidence="1">
    <location>
        <begin position="874"/>
        <end position="896"/>
    </location>
</feature>
<name>A0A8K1C7M1_PYTOL</name>
<gene>
    <name evidence="2" type="ORF">Poli38472_011722</name>
</gene>
<dbReference type="AlphaFoldDB" id="A0A8K1C7M1"/>
<protein>
    <submittedName>
        <fullName evidence="2">Uncharacterized protein</fullName>
    </submittedName>
</protein>
<feature type="transmembrane region" description="Helical" evidence="1">
    <location>
        <begin position="625"/>
        <end position="645"/>
    </location>
</feature>
<reference evidence="2" key="1">
    <citation type="submission" date="2019-03" db="EMBL/GenBank/DDBJ databases">
        <title>Long read genome sequence of the mycoparasitic Pythium oligandrum ATCC 38472 isolated from sugarbeet rhizosphere.</title>
        <authorList>
            <person name="Gaulin E."/>
        </authorList>
    </citation>
    <scope>NUCLEOTIDE SEQUENCE</scope>
    <source>
        <strain evidence="2">ATCC 38472_TT</strain>
    </source>
</reference>